<feature type="domain" description="DUF2134" evidence="2">
    <location>
        <begin position="59"/>
        <end position="179"/>
    </location>
</feature>
<reference evidence="3 4" key="1">
    <citation type="journal article" date="2012" name="FEBS Lett.">
        <title>Anammox organism KSU-1 expresses a NirK-type copper-containing nitrite reductase instead of a NirS-type with cytochrome cd1.</title>
        <authorList>
            <person name="Hira D."/>
            <person name="Toh H."/>
            <person name="Migita C.T."/>
            <person name="Okubo H."/>
            <person name="Nishiyama T."/>
            <person name="Hattori M."/>
            <person name="Furukawa K."/>
            <person name="Fujii T."/>
        </authorList>
    </citation>
    <scope>NUCLEOTIDE SEQUENCE [LARGE SCALE GENOMIC DNA]</scope>
</reference>
<keyword evidence="1" id="KW-0812">Transmembrane</keyword>
<comment type="caution">
    <text evidence="3">The sequence shown here is derived from an EMBL/GenBank/DDBJ whole genome shotgun (WGS) entry which is preliminary data.</text>
</comment>
<dbReference type="Pfam" id="PF09977">
    <property type="entry name" value="Tad_C"/>
    <property type="match status" value="1"/>
</dbReference>
<dbReference type="InterPro" id="IPR018705">
    <property type="entry name" value="DUF2134_membrane"/>
</dbReference>
<keyword evidence="1" id="KW-0472">Membrane</keyword>
<dbReference type="Proteomes" id="UP000002985">
    <property type="component" value="Unassembled WGS sequence"/>
</dbReference>
<dbReference type="EMBL" id="BAFH01000004">
    <property type="protein sequence ID" value="GAB63443.1"/>
    <property type="molecule type" value="Genomic_DNA"/>
</dbReference>
<accession>I3INZ8</accession>
<dbReference type="OrthoDB" id="5429614at2"/>
<evidence type="ECO:0000256" key="1">
    <source>
        <dbReference type="SAM" id="Phobius"/>
    </source>
</evidence>
<organism evidence="3 4">
    <name type="scientific">Candidatus Jettenia caeni</name>
    <dbReference type="NCBI Taxonomy" id="247490"/>
    <lineage>
        <taxon>Bacteria</taxon>
        <taxon>Pseudomonadati</taxon>
        <taxon>Planctomycetota</taxon>
        <taxon>Candidatus Brocadiia</taxon>
        <taxon>Candidatus Brocadiales</taxon>
        <taxon>Candidatus Brocadiaceae</taxon>
        <taxon>Candidatus Jettenia</taxon>
    </lineage>
</organism>
<keyword evidence="1" id="KW-1133">Transmembrane helix</keyword>
<dbReference type="AlphaFoldDB" id="I3INZ8"/>
<proteinExistence type="predicted"/>
<evidence type="ECO:0000313" key="3">
    <source>
        <dbReference type="EMBL" id="GAB63443.1"/>
    </source>
</evidence>
<name>I3INZ8_9BACT</name>
<feature type="transmembrane region" description="Helical" evidence="1">
    <location>
        <begin position="16"/>
        <end position="37"/>
    </location>
</feature>
<evidence type="ECO:0000313" key="4">
    <source>
        <dbReference type="Proteomes" id="UP000002985"/>
    </source>
</evidence>
<keyword evidence="4" id="KW-1185">Reference proteome</keyword>
<gene>
    <name evidence="3" type="ORF">KSU1_D0134</name>
</gene>
<evidence type="ECO:0000259" key="2">
    <source>
        <dbReference type="Pfam" id="PF09977"/>
    </source>
</evidence>
<dbReference type="eggNOG" id="COG4961">
    <property type="taxonomic scope" value="Bacteria"/>
</dbReference>
<sequence length="407" mass="44047">MRTRFQLYVRLKNERGATIVIVALLMVTFIGFAAFAVDIGHLCVVQNELQNAADAGALAGARFLYNENGTAINEDANQIAYNTATTNMSEGKAVEVNWSGGNAGDVQRGHWSFATSTFTPNASLDPVGLINRSDEDLDADPDFINAVRVITRRKSSPASSFFARVFGYQSFALQKEAVAYIGFAGTLPPGAVNQPIAICMDSILQNDRYQCTVGRMSKSETAGWTNFNQENPCQGGTNDHDVKALVCGEGNPETIYLGKDMATNGGVMADSLKEIFKCWAPDGKPPETLWNLTLPVITCPGNNIGTCEEVVGAVNVNVVWITDVGKDPKYNNAPEKMGDWASSDKDGKKRWDSFVAHFNLQNADGNPAPYEQKSIYFKPDCNPHIPPTGTSGGKNFGILAEIPVLVK</sequence>
<dbReference type="STRING" id="247490.KSU1_D0134"/>
<protein>
    <recommendedName>
        <fullName evidence="2">DUF2134 domain-containing protein</fullName>
    </recommendedName>
</protein>